<organism evidence="9 10">
    <name type="scientific">Tegillarca granosa</name>
    <name type="common">Malaysian cockle</name>
    <name type="synonym">Anadara granosa</name>
    <dbReference type="NCBI Taxonomy" id="220873"/>
    <lineage>
        <taxon>Eukaryota</taxon>
        <taxon>Metazoa</taxon>
        <taxon>Spiralia</taxon>
        <taxon>Lophotrochozoa</taxon>
        <taxon>Mollusca</taxon>
        <taxon>Bivalvia</taxon>
        <taxon>Autobranchia</taxon>
        <taxon>Pteriomorphia</taxon>
        <taxon>Arcoida</taxon>
        <taxon>Arcoidea</taxon>
        <taxon>Arcidae</taxon>
        <taxon>Tegillarca</taxon>
    </lineage>
</organism>
<dbReference type="PROSITE" id="PS50067">
    <property type="entry name" value="KINESIN_MOTOR_2"/>
    <property type="match status" value="1"/>
</dbReference>
<keyword evidence="4" id="KW-0963">Cytoplasm</keyword>
<sequence>MTSLGQEEKRRCLDLSQCSDTSDSSTTSQKSDTKSRLRSNSSSNLNSSVTKKPLKPSNSTGSLKTKPPPVSRPPVANKTRPTTNPAGARKPVTAVVKPTTSKPVVSKPPPAKGSKPNGSASTSEAAQKSSGGKKRPAWDLKGRLQDMEELVQSQGTQRQMLMIQLDDYNSRIASLESANNQLSGTVEQKEKLATDASRQIDNLRQRLREEEDNRETMKRNLKREIEDLQFLKDTLQRQKDIQLDTTVQEKNMVITENNELKATVASQAEIIENLKSVIREHETTRRKLHNTIQELKGNIRVFCRVRPLLGDERLGNDWCYTTYELSRY</sequence>
<accession>A0ABQ9E144</accession>
<protein>
    <recommendedName>
        <fullName evidence="8">Kinesin motor domain-containing protein</fullName>
    </recommendedName>
</protein>
<feature type="compositionally biased region" description="Low complexity" evidence="7">
    <location>
        <begin position="90"/>
        <end position="105"/>
    </location>
</feature>
<evidence type="ECO:0000256" key="4">
    <source>
        <dbReference type="ARBA" id="ARBA00023212"/>
    </source>
</evidence>
<proteinExistence type="inferred from homology"/>
<dbReference type="Proteomes" id="UP001217089">
    <property type="component" value="Unassembled WGS sequence"/>
</dbReference>
<dbReference type="InterPro" id="IPR036961">
    <property type="entry name" value="Kinesin_motor_dom_sf"/>
</dbReference>
<feature type="coiled-coil region" evidence="6">
    <location>
        <begin position="271"/>
        <end position="298"/>
    </location>
</feature>
<feature type="coiled-coil region" evidence="6">
    <location>
        <begin position="158"/>
        <end position="241"/>
    </location>
</feature>
<name>A0ABQ9E144_TEGGR</name>
<evidence type="ECO:0000256" key="1">
    <source>
        <dbReference type="ARBA" id="ARBA00004245"/>
    </source>
</evidence>
<dbReference type="EMBL" id="JARBDR010000921">
    <property type="protein sequence ID" value="KAJ8299194.1"/>
    <property type="molecule type" value="Genomic_DNA"/>
</dbReference>
<evidence type="ECO:0000256" key="3">
    <source>
        <dbReference type="ARBA" id="ARBA00022840"/>
    </source>
</evidence>
<dbReference type="InterPro" id="IPR027640">
    <property type="entry name" value="Kinesin-like_fam"/>
</dbReference>
<dbReference type="InterPro" id="IPR001752">
    <property type="entry name" value="Kinesin_motor_dom"/>
</dbReference>
<reference evidence="9 10" key="1">
    <citation type="submission" date="2022-12" db="EMBL/GenBank/DDBJ databases">
        <title>Chromosome-level genome of Tegillarca granosa.</title>
        <authorList>
            <person name="Kim J."/>
        </authorList>
    </citation>
    <scope>NUCLEOTIDE SEQUENCE [LARGE SCALE GENOMIC DNA]</scope>
    <source>
        <strain evidence="9">Teg-2019</strain>
        <tissue evidence="9">Adductor muscle</tissue>
    </source>
</reference>
<evidence type="ECO:0000313" key="10">
    <source>
        <dbReference type="Proteomes" id="UP001217089"/>
    </source>
</evidence>
<evidence type="ECO:0000256" key="6">
    <source>
        <dbReference type="SAM" id="Coils"/>
    </source>
</evidence>
<evidence type="ECO:0000256" key="7">
    <source>
        <dbReference type="SAM" id="MobiDB-lite"/>
    </source>
</evidence>
<evidence type="ECO:0000259" key="8">
    <source>
        <dbReference type="PROSITE" id="PS50067"/>
    </source>
</evidence>
<dbReference type="InterPro" id="IPR027417">
    <property type="entry name" value="P-loop_NTPase"/>
</dbReference>
<evidence type="ECO:0000256" key="2">
    <source>
        <dbReference type="ARBA" id="ARBA00022741"/>
    </source>
</evidence>
<dbReference type="InterPro" id="IPR031852">
    <property type="entry name" value="Vik1/Cik1_MT-bd"/>
</dbReference>
<feature type="compositionally biased region" description="Low complexity" evidence="7">
    <location>
        <begin position="38"/>
        <end position="48"/>
    </location>
</feature>
<dbReference type="PANTHER" id="PTHR47972">
    <property type="entry name" value="KINESIN-LIKE PROTEIN KLP-3"/>
    <property type="match status" value="1"/>
</dbReference>
<dbReference type="Pfam" id="PF16796">
    <property type="entry name" value="Microtub_bd"/>
    <property type="match status" value="1"/>
</dbReference>
<comment type="similarity">
    <text evidence="5">Belongs to the TRAFAC class myosin-kinesin ATPase superfamily. Kinesin family.</text>
</comment>
<keyword evidence="10" id="KW-1185">Reference proteome</keyword>
<evidence type="ECO:0000256" key="5">
    <source>
        <dbReference type="PROSITE-ProRule" id="PRU00283"/>
    </source>
</evidence>
<dbReference type="Gene3D" id="3.40.850.10">
    <property type="entry name" value="Kinesin motor domain"/>
    <property type="match status" value="1"/>
</dbReference>
<keyword evidence="4" id="KW-0206">Cytoskeleton</keyword>
<feature type="compositionally biased region" description="Basic and acidic residues" evidence="7">
    <location>
        <begin position="1"/>
        <end position="13"/>
    </location>
</feature>
<comment type="caution">
    <text evidence="5">Lacks conserved residue(s) required for the propagation of feature annotation.</text>
</comment>
<feature type="compositionally biased region" description="Polar residues" evidence="7">
    <location>
        <begin position="117"/>
        <end position="130"/>
    </location>
</feature>
<keyword evidence="6" id="KW-0175">Coiled coil</keyword>
<dbReference type="SUPFAM" id="SSF52540">
    <property type="entry name" value="P-loop containing nucleoside triphosphate hydrolases"/>
    <property type="match status" value="1"/>
</dbReference>
<evidence type="ECO:0000313" key="9">
    <source>
        <dbReference type="EMBL" id="KAJ8299194.1"/>
    </source>
</evidence>
<gene>
    <name evidence="9" type="ORF">KUTeg_023254</name>
</gene>
<keyword evidence="3" id="KW-0067">ATP-binding</keyword>
<feature type="domain" description="Kinesin motor" evidence="8">
    <location>
        <begin position="298"/>
        <end position="328"/>
    </location>
</feature>
<comment type="caution">
    <text evidence="9">The sequence shown here is derived from an EMBL/GenBank/DDBJ whole genome shotgun (WGS) entry which is preliminary data.</text>
</comment>
<feature type="region of interest" description="Disordered" evidence="7">
    <location>
        <begin position="1"/>
        <end position="137"/>
    </location>
</feature>
<comment type="subcellular location">
    <subcellularLocation>
        <location evidence="1">Cytoplasm</location>
        <location evidence="1">Cytoskeleton</location>
    </subcellularLocation>
</comment>
<keyword evidence="2" id="KW-0547">Nucleotide-binding</keyword>
<feature type="compositionally biased region" description="Low complexity" evidence="7">
    <location>
        <begin position="14"/>
        <end position="30"/>
    </location>
</feature>